<dbReference type="GO" id="GO:0016787">
    <property type="term" value="F:hydrolase activity"/>
    <property type="evidence" value="ECO:0007669"/>
    <property type="project" value="UniProtKB-KW"/>
</dbReference>
<evidence type="ECO:0000256" key="1">
    <source>
        <dbReference type="ARBA" id="ARBA00022801"/>
    </source>
</evidence>
<dbReference type="AlphaFoldDB" id="A0A3B0RQK9"/>
<keyword evidence="2" id="KW-0442">Lipid degradation</keyword>
<evidence type="ECO:0000313" key="5">
    <source>
        <dbReference type="EMBL" id="VAV93641.1"/>
    </source>
</evidence>
<evidence type="ECO:0000256" key="2">
    <source>
        <dbReference type="ARBA" id="ARBA00022963"/>
    </source>
</evidence>
<evidence type="ECO:0000256" key="3">
    <source>
        <dbReference type="ARBA" id="ARBA00023098"/>
    </source>
</evidence>
<dbReference type="InterPro" id="IPR050301">
    <property type="entry name" value="NTE"/>
</dbReference>
<dbReference type="InterPro" id="IPR016035">
    <property type="entry name" value="Acyl_Trfase/lysoPLipase"/>
</dbReference>
<keyword evidence="1" id="KW-0378">Hydrolase</keyword>
<feature type="domain" description="PNPLA" evidence="4">
    <location>
        <begin position="10"/>
        <end position="182"/>
    </location>
</feature>
<organism evidence="5">
    <name type="scientific">hydrothermal vent metagenome</name>
    <dbReference type="NCBI Taxonomy" id="652676"/>
    <lineage>
        <taxon>unclassified sequences</taxon>
        <taxon>metagenomes</taxon>
        <taxon>ecological metagenomes</taxon>
    </lineage>
</organism>
<dbReference type="GO" id="GO:0016042">
    <property type="term" value="P:lipid catabolic process"/>
    <property type="evidence" value="ECO:0007669"/>
    <property type="project" value="UniProtKB-KW"/>
</dbReference>
<dbReference type="PANTHER" id="PTHR14226:SF29">
    <property type="entry name" value="NEUROPATHY TARGET ESTERASE SWS"/>
    <property type="match status" value="1"/>
</dbReference>
<evidence type="ECO:0000259" key="4">
    <source>
        <dbReference type="PROSITE" id="PS51635"/>
    </source>
</evidence>
<dbReference type="EMBL" id="UOEC01000111">
    <property type="protein sequence ID" value="VAV93641.1"/>
    <property type="molecule type" value="Genomic_DNA"/>
</dbReference>
<dbReference type="PANTHER" id="PTHR14226">
    <property type="entry name" value="NEUROPATHY TARGET ESTERASE/SWISS CHEESE D.MELANOGASTER"/>
    <property type="match status" value="1"/>
</dbReference>
<dbReference type="PROSITE" id="PS51635">
    <property type="entry name" value="PNPLA"/>
    <property type="match status" value="1"/>
</dbReference>
<protein>
    <recommendedName>
        <fullName evidence="4">PNPLA domain-containing protein</fullName>
    </recommendedName>
</protein>
<accession>A0A3B0RQK9</accession>
<keyword evidence="3" id="KW-0443">Lipid metabolism</keyword>
<dbReference type="InterPro" id="IPR002641">
    <property type="entry name" value="PNPLA_dom"/>
</dbReference>
<dbReference type="Pfam" id="PF01734">
    <property type="entry name" value="Patatin"/>
    <property type="match status" value="1"/>
</dbReference>
<dbReference type="Gene3D" id="3.40.1090.10">
    <property type="entry name" value="Cytosolic phospholipase A2 catalytic domain"/>
    <property type="match status" value="2"/>
</dbReference>
<dbReference type="SUPFAM" id="SSF52151">
    <property type="entry name" value="FabD/lysophospholipase-like"/>
    <property type="match status" value="1"/>
</dbReference>
<gene>
    <name evidence="5" type="ORF">MNBD_ALPHA08-1810</name>
</gene>
<name>A0A3B0RQK9_9ZZZZ</name>
<sequence length="293" mass="32111">MEKTKRIGVVLSSGGGPGVFAHTGFLLALEKMGIKPAAIAGCSAGALVGGVYASGTSIKNWAEALKTIKPQAYWQPDTPWQFLWNMTVQKGRGYTGFSDTKGAVEVITDHLKARTFEACSMPFYSLAINLTHEKKTLFSSGELAPRIMASAAIPAFYRPMEIDGQLYSDGAVIGMTPTEAICCKHHLDAVIIHYIAPEHPGPTGLEKAMNSSWTIVEIIQRLLHHEKPWYLSGEPLGITHCRCGCKAPFYVIEAELDEMEWPPEKGGQKILKSVFRQTRKLLEPHRTSLIVSG</sequence>
<reference evidence="5" key="1">
    <citation type="submission" date="2018-06" db="EMBL/GenBank/DDBJ databases">
        <authorList>
            <person name="Zhirakovskaya E."/>
        </authorList>
    </citation>
    <scope>NUCLEOTIDE SEQUENCE</scope>
</reference>
<proteinExistence type="predicted"/>